<comment type="cofactor">
    <cofactor evidence="6">
        <name>K(+)</name>
        <dbReference type="ChEBI" id="CHEBI:29103"/>
    </cofactor>
    <text evidence="6">Binds 1 potassium ion per subunit.</text>
</comment>
<feature type="binding site" evidence="6">
    <location>
        <position position="285"/>
    </location>
    <ligand>
        <name>K(+)</name>
        <dbReference type="ChEBI" id="CHEBI:29103"/>
    </ligand>
</feature>
<feature type="binding site" evidence="6">
    <location>
        <position position="270"/>
    </location>
    <ligand>
        <name>Mg(2+)</name>
        <dbReference type="ChEBI" id="CHEBI:18420"/>
    </ligand>
</feature>
<dbReference type="PROSITE" id="PS51709">
    <property type="entry name" value="G_TRME"/>
    <property type="match status" value="1"/>
</dbReference>
<keyword evidence="6" id="KW-0460">Magnesium</keyword>
<name>E5ANF1_MYCRK</name>
<dbReference type="Gene3D" id="3.40.50.300">
    <property type="entry name" value="P-loop containing nucleotide triphosphate hydrolases"/>
    <property type="match status" value="1"/>
</dbReference>
<comment type="similarity">
    <text evidence="1 6 7">Belongs to the TRAFAC class TrmE-Era-EngA-EngB-Septin-like GTPase superfamily. TrmE GTPase family.</text>
</comment>
<dbReference type="EC" id="3.6.-.-" evidence="6"/>
<dbReference type="STRING" id="882378.RBRH_00972"/>
<dbReference type="GO" id="GO:0002098">
    <property type="term" value="P:tRNA wobble uridine modification"/>
    <property type="evidence" value="ECO:0007669"/>
    <property type="project" value="TreeGrafter"/>
</dbReference>
<feature type="binding site" evidence="6">
    <location>
        <position position="266"/>
    </location>
    <ligand>
        <name>K(+)</name>
        <dbReference type="ChEBI" id="CHEBI:29103"/>
    </ligand>
</feature>
<dbReference type="NCBIfam" id="TIGR00231">
    <property type="entry name" value="small_GTP"/>
    <property type="match status" value="1"/>
</dbReference>
<dbReference type="PANTHER" id="PTHR42714:SF2">
    <property type="entry name" value="TRNA MODIFICATION GTPASE GTPBP3, MITOCHONDRIAL"/>
    <property type="match status" value="1"/>
</dbReference>
<feature type="binding site" evidence="6">
    <location>
        <position position="117"/>
    </location>
    <ligand>
        <name>(6S)-5-formyl-5,6,7,8-tetrahydrofolate</name>
        <dbReference type="ChEBI" id="CHEBI:57457"/>
    </ligand>
</feature>
<feature type="binding site" evidence="6">
    <location>
        <position position="290"/>
    </location>
    <ligand>
        <name>K(+)</name>
        <dbReference type="ChEBI" id="CHEBI:29103"/>
    </ligand>
</feature>
<keyword evidence="3 6" id="KW-0547">Nucleotide-binding</keyword>
<dbReference type="InterPro" id="IPR027368">
    <property type="entry name" value="MnmE_dom2"/>
</dbReference>
<dbReference type="PANTHER" id="PTHR42714">
    <property type="entry name" value="TRNA MODIFICATION GTPASE GTPBP3"/>
    <property type="match status" value="1"/>
</dbReference>
<comment type="subcellular location">
    <subcellularLocation>
        <location evidence="6">Cytoplasm</location>
    </subcellularLocation>
</comment>
<dbReference type="InterPro" id="IPR027417">
    <property type="entry name" value="P-loop_NTPase"/>
</dbReference>
<accession>E5ANF1</accession>
<evidence type="ECO:0000313" key="9">
    <source>
        <dbReference type="EMBL" id="CBW76404.1"/>
    </source>
</evidence>
<dbReference type="InterPro" id="IPR027266">
    <property type="entry name" value="TrmE/GcvT-like"/>
</dbReference>
<proteinExistence type="inferred from homology"/>
<feature type="domain" description="TrmE-type G" evidence="8">
    <location>
        <begin position="256"/>
        <end position="415"/>
    </location>
</feature>
<dbReference type="InterPro" id="IPR018948">
    <property type="entry name" value="GTP-bd_TrmE_N"/>
</dbReference>
<dbReference type="Gene3D" id="1.20.120.430">
    <property type="entry name" value="tRNA modification GTPase MnmE domain 2"/>
    <property type="match status" value="1"/>
</dbReference>
<dbReference type="HAMAP" id="MF_00379">
    <property type="entry name" value="GTPase_MnmE"/>
    <property type="match status" value="1"/>
</dbReference>
<comment type="function">
    <text evidence="6">Exhibits a very high intrinsic GTPase hydrolysis rate. Involved in the addition of a carboxymethylaminomethyl (cmnm) group at the wobble position (U34) of certain tRNAs, forming tRNA-cmnm(5)s(2)U34.</text>
</comment>
<sequence>MRIFANAYRAIQWTPVVIGGHPYCRTYLFELMQTDSDPIVAIATAPGRGGIGVVRVSFGAAGADAAVRLMDALFRDRLAPRRAVYVPFFDAAGVPLDRGIGLYFPAPHSYTGEHVVELQGHGGPVVLQLVLQRCLDAGCDIGLRLAQPGEFTRRAFLNDKLDLAQAEAVADLIEASTEAAARSAGRSLEGAFSRDIHRLVDEVVGLRMLVEATLDFPEEEIDFLEAADARGKLARIRDALAAVQRDAKQGALLREGLSVVLAGQPNVGKSSLLNALVGAELAIVTPIAGTTRDKVAQTIQIEGIPLHVIDTAGLRDTQDEVERLGIARSWNEIERADVVLHLLDARDGMSVEDHAIAARFPAGVPVVRIFNKIDLAGVEPDVRDAGDSAAREVRLSAKAALGIDLLRAELLRIAGWQAGAESVYLARERHLRALRAAGEHLATAAEHAARNAQALDLFAEELRLAQEQLNSITGEFTSDDLLGVIFSRFCIGK</sequence>
<feature type="binding site" evidence="6">
    <location>
        <begin position="285"/>
        <end position="291"/>
    </location>
    <ligand>
        <name>GTP</name>
        <dbReference type="ChEBI" id="CHEBI:37565"/>
    </ligand>
</feature>
<evidence type="ECO:0000313" key="10">
    <source>
        <dbReference type="Proteomes" id="UP000007437"/>
    </source>
</evidence>
<feature type="binding site" evidence="6">
    <location>
        <begin position="266"/>
        <end position="271"/>
    </location>
    <ligand>
        <name>GTP</name>
        <dbReference type="ChEBI" id="CHEBI:37565"/>
    </ligand>
</feature>
<reference evidence="9 10" key="1">
    <citation type="journal article" date="2011" name="J. Bacteriol.">
        <title>Complete genome sequence of Burkholderia rhizoxinica, an endosymbiont of Rhizopus microsporus.</title>
        <authorList>
            <person name="Lackner G."/>
            <person name="Moebius N."/>
            <person name="Partida-Martinez L."/>
            <person name="Hertweck C."/>
        </authorList>
    </citation>
    <scope>NUCLEOTIDE SEQUENCE [LARGE SCALE GENOMIC DNA]</scope>
    <source>
        <strain evidence="10">DSM 19002 / CIP 109453 / HKI 454</strain>
    </source>
</reference>
<dbReference type="SUPFAM" id="SSF52540">
    <property type="entry name" value="P-loop containing nucleoside triphosphate hydrolases"/>
    <property type="match status" value="1"/>
</dbReference>
<dbReference type="GO" id="GO:0003924">
    <property type="term" value="F:GTPase activity"/>
    <property type="evidence" value="ECO:0007669"/>
    <property type="project" value="UniProtKB-UniRule"/>
</dbReference>
<dbReference type="GO" id="GO:0046872">
    <property type="term" value="F:metal ion binding"/>
    <property type="evidence" value="ECO:0007669"/>
    <property type="project" value="UniProtKB-KW"/>
</dbReference>
<evidence type="ECO:0000256" key="4">
    <source>
        <dbReference type="ARBA" id="ARBA00022958"/>
    </source>
</evidence>
<dbReference type="CDD" id="cd04164">
    <property type="entry name" value="trmE"/>
    <property type="match status" value="1"/>
</dbReference>
<dbReference type="CDD" id="cd14858">
    <property type="entry name" value="TrmE_N"/>
    <property type="match status" value="1"/>
</dbReference>
<protein>
    <recommendedName>
        <fullName evidence="6">tRNA modification GTPase MnmE</fullName>
        <ecNumber evidence="6">3.6.-.-</ecNumber>
    </recommendedName>
</protein>
<dbReference type="InterPro" id="IPR031168">
    <property type="entry name" value="G_TrmE"/>
</dbReference>
<dbReference type="InterPro" id="IPR005225">
    <property type="entry name" value="Small_GTP-bd"/>
</dbReference>
<evidence type="ECO:0000256" key="6">
    <source>
        <dbReference type="HAMAP-Rule" id="MF_00379"/>
    </source>
</evidence>
<evidence type="ECO:0000256" key="1">
    <source>
        <dbReference type="ARBA" id="ARBA00011043"/>
    </source>
</evidence>
<comment type="subunit">
    <text evidence="6">Homodimer. Heterotetramer of two MnmE and two MnmG subunits.</text>
</comment>
<keyword evidence="6" id="KW-0378">Hydrolase</keyword>
<feature type="binding site" evidence="6">
    <location>
        <position position="493"/>
    </location>
    <ligand>
        <name>(6S)-5-formyl-5,6,7,8-tetrahydrofolate</name>
        <dbReference type="ChEBI" id="CHEBI:57457"/>
    </ligand>
</feature>
<dbReference type="Pfam" id="PF12631">
    <property type="entry name" value="MnmE_helical"/>
    <property type="match status" value="1"/>
</dbReference>
<comment type="caution">
    <text evidence="6">Lacks conserved residue(s) required for the propagation of feature annotation.</text>
</comment>
<dbReference type="Pfam" id="PF01926">
    <property type="entry name" value="MMR_HSR1"/>
    <property type="match status" value="1"/>
</dbReference>
<feature type="binding site" evidence="6">
    <location>
        <begin position="310"/>
        <end position="313"/>
    </location>
    <ligand>
        <name>GTP</name>
        <dbReference type="ChEBI" id="CHEBI:37565"/>
    </ligand>
</feature>
<dbReference type="Gene3D" id="3.30.1360.120">
    <property type="entry name" value="Probable tRNA modification gtpase trme, domain 1"/>
    <property type="match status" value="1"/>
</dbReference>
<dbReference type="EMBL" id="FR687359">
    <property type="protein sequence ID" value="CBW76404.1"/>
    <property type="molecule type" value="Genomic_DNA"/>
</dbReference>
<gene>
    <name evidence="6" type="primary">mnmE</name>
    <name evidence="6" type="synonym">trmE</name>
    <name evidence="9" type="ordered locus">RBRH_00972</name>
</gene>
<keyword evidence="6" id="KW-0479">Metal-binding</keyword>
<keyword evidence="2 6" id="KW-0819">tRNA processing</keyword>
<dbReference type="NCBIfam" id="NF003661">
    <property type="entry name" value="PRK05291.1-3"/>
    <property type="match status" value="1"/>
</dbReference>
<evidence type="ECO:0000256" key="2">
    <source>
        <dbReference type="ARBA" id="ARBA00022694"/>
    </source>
</evidence>
<keyword evidence="4 6" id="KW-0630">Potassium</keyword>
<dbReference type="GO" id="GO:0005829">
    <property type="term" value="C:cytosol"/>
    <property type="evidence" value="ECO:0007669"/>
    <property type="project" value="TreeGrafter"/>
</dbReference>
<dbReference type="KEGG" id="brh:RBRH_00972"/>
<keyword evidence="5 6" id="KW-0342">GTP-binding</keyword>
<dbReference type="eggNOG" id="COG0486">
    <property type="taxonomic scope" value="Bacteria"/>
</dbReference>
<evidence type="ECO:0000256" key="5">
    <source>
        <dbReference type="ARBA" id="ARBA00023134"/>
    </source>
</evidence>
<feature type="binding site" evidence="6">
    <location>
        <position position="55"/>
    </location>
    <ligand>
        <name>(6S)-5-formyl-5,6,7,8-tetrahydrofolate</name>
        <dbReference type="ChEBI" id="CHEBI:57457"/>
    </ligand>
</feature>
<feature type="binding site" evidence="6">
    <location>
        <position position="287"/>
    </location>
    <ligand>
        <name>K(+)</name>
        <dbReference type="ChEBI" id="CHEBI:29103"/>
    </ligand>
</feature>
<dbReference type="GO" id="GO:0005525">
    <property type="term" value="F:GTP binding"/>
    <property type="evidence" value="ECO:0007669"/>
    <property type="project" value="UniProtKB-UniRule"/>
</dbReference>
<dbReference type="SUPFAM" id="SSF116878">
    <property type="entry name" value="TrmE connector domain"/>
    <property type="match status" value="1"/>
</dbReference>
<dbReference type="InterPro" id="IPR025867">
    <property type="entry name" value="MnmE_helical"/>
</dbReference>
<dbReference type="Proteomes" id="UP000007437">
    <property type="component" value="Chromosome"/>
</dbReference>
<dbReference type="InterPro" id="IPR006073">
    <property type="entry name" value="GTP-bd"/>
</dbReference>
<dbReference type="GO" id="GO:0030488">
    <property type="term" value="P:tRNA methylation"/>
    <property type="evidence" value="ECO:0007669"/>
    <property type="project" value="TreeGrafter"/>
</dbReference>
<dbReference type="NCBIfam" id="TIGR00450">
    <property type="entry name" value="mnmE_trmE_thdF"/>
    <property type="match status" value="1"/>
</dbReference>
<keyword evidence="6" id="KW-0963">Cytoplasm</keyword>
<feature type="binding site" evidence="6">
    <location>
        <position position="291"/>
    </location>
    <ligand>
        <name>Mg(2+)</name>
        <dbReference type="ChEBI" id="CHEBI:18420"/>
    </ligand>
</feature>
<evidence type="ECO:0000256" key="3">
    <source>
        <dbReference type="ARBA" id="ARBA00022741"/>
    </source>
</evidence>
<organism evidence="9 10">
    <name type="scientific">Mycetohabitans rhizoxinica (strain DSM 19002 / CIP 109453 / HKI 454)</name>
    <name type="common">Paraburkholderia rhizoxinica</name>
    <dbReference type="NCBI Taxonomy" id="882378"/>
    <lineage>
        <taxon>Bacteria</taxon>
        <taxon>Pseudomonadati</taxon>
        <taxon>Pseudomonadota</taxon>
        <taxon>Betaproteobacteria</taxon>
        <taxon>Burkholderiales</taxon>
        <taxon>Burkholderiaceae</taxon>
        <taxon>Mycetohabitans</taxon>
    </lineage>
</organism>
<evidence type="ECO:0000256" key="7">
    <source>
        <dbReference type="RuleBase" id="RU003313"/>
    </source>
</evidence>
<dbReference type="InterPro" id="IPR004520">
    <property type="entry name" value="GTPase_MnmE"/>
</dbReference>
<dbReference type="PRINTS" id="PR00326">
    <property type="entry name" value="GTP1OBG"/>
</dbReference>
<dbReference type="Pfam" id="PF10396">
    <property type="entry name" value="TrmE_N"/>
    <property type="match status" value="1"/>
</dbReference>
<dbReference type="HOGENOM" id="CLU_019624_4_1_4"/>
<feature type="binding site" evidence="6">
    <location>
        <position position="160"/>
    </location>
    <ligand>
        <name>(6S)-5-formyl-5,6,7,8-tetrahydrofolate</name>
        <dbReference type="ChEBI" id="CHEBI:57457"/>
    </ligand>
</feature>
<dbReference type="AlphaFoldDB" id="E5ANF1"/>
<evidence type="ECO:0000259" key="8">
    <source>
        <dbReference type="PROSITE" id="PS51709"/>
    </source>
</evidence>